<evidence type="ECO:0000313" key="1">
    <source>
        <dbReference type="EMBL" id="EGC32891.1"/>
    </source>
</evidence>
<dbReference type="AlphaFoldDB" id="F0ZT38"/>
<dbReference type="RefSeq" id="XP_003290576.1">
    <property type="nucleotide sequence ID" value="XM_003290528.1"/>
</dbReference>
<dbReference type="KEGG" id="dpp:DICPUDRAFT_155112"/>
<dbReference type="Proteomes" id="UP000001064">
    <property type="component" value="Unassembled WGS sequence"/>
</dbReference>
<evidence type="ECO:0000313" key="2">
    <source>
        <dbReference type="Proteomes" id="UP000001064"/>
    </source>
</evidence>
<proteinExistence type="predicted"/>
<reference evidence="2" key="1">
    <citation type="journal article" date="2011" name="Genome Biol.">
        <title>Comparative genomics of the social amoebae Dictyostelium discoideum and Dictyostelium purpureum.</title>
        <authorList>
            <consortium name="US DOE Joint Genome Institute (JGI-PGF)"/>
            <person name="Sucgang R."/>
            <person name="Kuo A."/>
            <person name="Tian X."/>
            <person name="Salerno W."/>
            <person name="Parikh A."/>
            <person name="Feasley C.L."/>
            <person name="Dalin E."/>
            <person name="Tu H."/>
            <person name="Huang E."/>
            <person name="Barry K."/>
            <person name="Lindquist E."/>
            <person name="Shapiro H."/>
            <person name="Bruce D."/>
            <person name="Schmutz J."/>
            <person name="Salamov A."/>
            <person name="Fey P."/>
            <person name="Gaudet P."/>
            <person name="Anjard C."/>
            <person name="Babu M.M."/>
            <person name="Basu S."/>
            <person name="Bushmanova Y."/>
            <person name="van der Wel H."/>
            <person name="Katoh-Kurasawa M."/>
            <person name="Dinh C."/>
            <person name="Coutinho P.M."/>
            <person name="Saito T."/>
            <person name="Elias M."/>
            <person name="Schaap P."/>
            <person name="Kay R.R."/>
            <person name="Henrissat B."/>
            <person name="Eichinger L."/>
            <person name="Rivero F."/>
            <person name="Putnam N.H."/>
            <person name="West C.M."/>
            <person name="Loomis W.F."/>
            <person name="Chisholm R.L."/>
            <person name="Shaulsky G."/>
            <person name="Strassmann J.E."/>
            <person name="Queller D.C."/>
            <person name="Kuspa A."/>
            <person name="Grigoriev I.V."/>
        </authorList>
    </citation>
    <scope>NUCLEOTIDE SEQUENCE [LARGE SCALE GENOMIC DNA]</scope>
    <source>
        <strain evidence="2">QSDP1</strain>
    </source>
</reference>
<dbReference type="EMBL" id="GL871168">
    <property type="protein sequence ID" value="EGC32891.1"/>
    <property type="molecule type" value="Genomic_DNA"/>
</dbReference>
<dbReference type="InParanoid" id="F0ZT38"/>
<dbReference type="GeneID" id="10508058"/>
<sequence>MAIFRKNNITKIVSTSNQTGFKKYSAASPSQSYGFQNNRVSIWPFHHNDRPIIVYPPKGS</sequence>
<keyword evidence="2" id="KW-1185">Reference proteome</keyword>
<protein>
    <submittedName>
        <fullName evidence="1">Uncharacterized protein</fullName>
    </submittedName>
</protein>
<organism evidence="1 2">
    <name type="scientific">Dictyostelium purpureum</name>
    <name type="common">Slime mold</name>
    <dbReference type="NCBI Taxonomy" id="5786"/>
    <lineage>
        <taxon>Eukaryota</taxon>
        <taxon>Amoebozoa</taxon>
        <taxon>Evosea</taxon>
        <taxon>Eumycetozoa</taxon>
        <taxon>Dictyostelia</taxon>
        <taxon>Dictyosteliales</taxon>
        <taxon>Dictyosteliaceae</taxon>
        <taxon>Dictyostelium</taxon>
    </lineage>
</organism>
<accession>F0ZT38</accession>
<gene>
    <name evidence="1" type="ORF">DICPUDRAFT_155112</name>
</gene>
<dbReference type="VEuPathDB" id="AmoebaDB:DICPUDRAFT_155112"/>
<name>F0ZT38_DICPU</name>